<evidence type="ECO:0000313" key="2">
    <source>
        <dbReference type="Proteomes" id="UP000245683"/>
    </source>
</evidence>
<accession>A0A317JVV9</accession>
<reference evidence="2" key="1">
    <citation type="submission" date="2018-05" db="EMBL/GenBank/DDBJ databases">
        <title>Micromonospora globispora sp. nov. and Micromonospora rugosa sp. nov., isolated from marine sediment.</title>
        <authorList>
            <person name="Carro L."/>
            <person name="Aysel V."/>
            <person name="Cetin D."/>
            <person name="Igual J.M."/>
            <person name="Klenk H.-P."/>
            <person name="Trujillo M.E."/>
            <person name="Sahin N."/>
        </authorList>
    </citation>
    <scope>NUCLEOTIDE SEQUENCE [LARGE SCALE GENOMIC DNA]</scope>
    <source>
        <strain evidence="2">S2904</strain>
    </source>
</reference>
<comment type="caution">
    <text evidence="1">The sequence shown here is derived from an EMBL/GenBank/DDBJ whole genome shotgun (WGS) entry which is preliminary data.</text>
</comment>
<sequence>MEYFLELIQNVRPSLVQDEFYDEVDRRLHNFVAAAATLIDHTRRLVDDYAGTSFAEEYTRRKDELIAQPEATFVRDLRNFVLHYGLPTIGGTFSIGKEAFGSQIEIPTASLLTWKGWKPNSRRFLESRGEGVVLTEPLDAYAKSLDSLYQWLFPHRDVLHGAEIAEVNRLRDRFNETLTGRTPPSE</sequence>
<protein>
    <submittedName>
        <fullName evidence="1">Uncharacterized protein</fullName>
    </submittedName>
</protein>
<proteinExistence type="predicted"/>
<evidence type="ECO:0000313" key="1">
    <source>
        <dbReference type="EMBL" id="PWU44490.1"/>
    </source>
</evidence>
<keyword evidence="2" id="KW-1185">Reference proteome</keyword>
<dbReference type="AlphaFoldDB" id="A0A317JVV9"/>
<dbReference type="Proteomes" id="UP000245683">
    <property type="component" value="Unassembled WGS sequence"/>
</dbReference>
<name>A0A317JVV9_9ACTN</name>
<dbReference type="EMBL" id="QGSV01000315">
    <property type="protein sequence ID" value="PWU44490.1"/>
    <property type="molecule type" value="Genomic_DNA"/>
</dbReference>
<organism evidence="1 2">
    <name type="scientific">Micromonospora globispora</name>
    <dbReference type="NCBI Taxonomy" id="1450148"/>
    <lineage>
        <taxon>Bacteria</taxon>
        <taxon>Bacillati</taxon>
        <taxon>Actinomycetota</taxon>
        <taxon>Actinomycetes</taxon>
        <taxon>Micromonosporales</taxon>
        <taxon>Micromonosporaceae</taxon>
        <taxon>Micromonospora</taxon>
    </lineage>
</organism>
<gene>
    <name evidence="1" type="ORF">DLJ46_25720</name>
</gene>